<dbReference type="Pfam" id="PF00155">
    <property type="entry name" value="Aminotran_1_2"/>
    <property type="match status" value="1"/>
</dbReference>
<dbReference type="InterPro" id="IPR000524">
    <property type="entry name" value="Tscrpt_reg_HTH_GntR"/>
</dbReference>
<evidence type="ECO:0000256" key="1">
    <source>
        <dbReference type="ARBA" id="ARBA00005384"/>
    </source>
</evidence>
<dbReference type="Pfam" id="PF00392">
    <property type="entry name" value="GntR"/>
    <property type="match status" value="1"/>
</dbReference>
<evidence type="ECO:0000256" key="4">
    <source>
        <dbReference type="ARBA" id="ARBA00023125"/>
    </source>
</evidence>
<feature type="domain" description="HTH gntR-type" evidence="6">
    <location>
        <begin position="1"/>
        <end position="69"/>
    </location>
</feature>
<keyword evidence="4" id="KW-0238">DNA-binding</keyword>
<name>A0ABW2XZY5_9ACTN</name>
<sequence length="446" mass="45390">MDDYRRVADAVAADIAAGRLRPGDRLPPQRAFARERRIAPSTAARVYRELARRGLTVGEVGRGTFVRAAGRPPVPALAEPADARVDLELNYPVVAGQSALLAAGMERLLRPDVLDAALGPAAVAGTPAAREAAAGLLAAPGWAPAPDGVLFAGSGRQAIAGAVAALVPPGGRLGVEALTYPVVKGIAARLGVTLVPIALDGHGLLPEALEEAHRATPLGAVYLQPTLHNPCGTTMPAERRAALAGTLDRLGLCAVEDRIWAFLRADGPPPLAALAPDRTVLVDSLSKRLAPGLSVGFAVAPAPLAGRVAAALRSGGWAPAAFALEAAAGWIADGTVAALVRAKRADAADRQRIAAERLAGAAVRADPAAYFGWWELPAPWRAETFVAAAARRGIAVTPAAAFVVGTAAAPRAVRFGLASPPPEALGRALGVLAELAAGAPDDALVD</sequence>
<evidence type="ECO:0000313" key="8">
    <source>
        <dbReference type="Proteomes" id="UP001597063"/>
    </source>
</evidence>
<dbReference type="EMBL" id="JBHTGP010000026">
    <property type="protein sequence ID" value="MFD0691024.1"/>
    <property type="molecule type" value="Genomic_DNA"/>
</dbReference>
<gene>
    <name evidence="7" type="ORF">ACFQZM_41490</name>
</gene>
<evidence type="ECO:0000313" key="7">
    <source>
        <dbReference type="EMBL" id="MFD0691024.1"/>
    </source>
</evidence>
<evidence type="ECO:0000256" key="5">
    <source>
        <dbReference type="ARBA" id="ARBA00023163"/>
    </source>
</evidence>
<accession>A0ABW2XZY5</accession>
<keyword evidence="7" id="KW-0808">Transferase</keyword>
<dbReference type="InterPro" id="IPR004839">
    <property type="entry name" value="Aminotransferase_I/II_large"/>
</dbReference>
<proteinExistence type="inferred from homology"/>
<evidence type="ECO:0000256" key="2">
    <source>
        <dbReference type="ARBA" id="ARBA00022898"/>
    </source>
</evidence>
<dbReference type="PROSITE" id="PS50949">
    <property type="entry name" value="HTH_GNTR"/>
    <property type="match status" value="1"/>
</dbReference>
<dbReference type="PANTHER" id="PTHR46577">
    <property type="entry name" value="HTH-TYPE TRANSCRIPTIONAL REGULATORY PROTEIN GABR"/>
    <property type="match status" value="1"/>
</dbReference>
<dbReference type="Proteomes" id="UP001597063">
    <property type="component" value="Unassembled WGS sequence"/>
</dbReference>
<keyword evidence="2" id="KW-0663">Pyridoxal phosphate</keyword>
<keyword evidence="5" id="KW-0804">Transcription</keyword>
<keyword evidence="3" id="KW-0805">Transcription regulation</keyword>
<dbReference type="InterPro" id="IPR051446">
    <property type="entry name" value="HTH_trans_reg/aminotransferase"/>
</dbReference>
<reference evidence="8" key="1">
    <citation type="journal article" date="2019" name="Int. J. Syst. Evol. Microbiol.">
        <title>The Global Catalogue of Microorganisms (GCM) 10K type strain sequencing project: providing services to taxonomists for standard genome sequencing and annotation.</title>
        <authorList>
            <consortium name="The Broad Institute Genomics Platform"/>
            <consortium name="The Broad Institute Genome Sequencing Center for Infectious Disease"/>
            <person name="Wu L."/>
            <person name="Ma J."/>
        </authorList>
    </citation>
    <scope>NUCLEOTIDE SEQUENCE [LARGE SCALE GENOMIC DNA]</scope>
    <source>
        <strain evidence="8">JCM 9371</strain>
    </source>
</reference>
<keyword evidence="8" id="KW-1185">Reference proteome</keyword>
<comment type="caution">
    <text evidence="7">The sequence shown here is derived from an EMBL/GenBank/DDBJ whole genome shotgun (WGS) entry which is preliminary data.</text>
</comment>
<dbReference type="InterPro" id="IPR015424">
    <property type="entry name" value="PyrdxlP-dep_Trfase"/>
</dbReference>
<dbReference type="RefSeq" id="WP_378325613.1">
    <property type="nucleotide sequence ID" value="NZ_JBHTGP010000026.1"/>
</dbReference>
<dbReference type="CDD" id="cd00609">
    <property type="entry name" value="AAT_like"/>
    <property type="match status" value="1"/>
</dbReference>
<dbReference type="PANTHER" id="PTHR46577:SF1">
    <property type="entry name" value="HTH-TYPE TRANSCRIPTIONAL REGULATORY PROTEIN GABR"/>
    <property type="match status" value="1"/>
</dbReference>
<protein>
    <submittedName>
        <fullName evidence="7">PLP-dependent aminotransferase family protein</fullName>
    </submittedName>
</protein>
<evidence type="ECO:0000259" key="6">
    <source>
        <dbReference type="PROSITE" id="PS50949"/>
    </source>
</evidence>
<dbReference type="GO" id="GO:0008483">
    <property type="term" value="F:transaminase activity"/>
    <property type="evidence" value="ECO:0007669"/>
    <property type="project" value="UniProtKB-KW"/>
</dbReference>
<comment type="similarity">
    <text evidence="1">In the C-terminal section; belongs to the class-I pyridoxal-phosphate-dependent aminotransferase family.</text>
</comment>
<dbReference type="InterPro" id="IPR036390">
    <property type="entry name" value="WH_DNA-bd_sf"/>
</dbReference>
<organism evidence="7 8">
    <name type="scientific">Actinomadura fibrosa</name>
    <dbReference type="NCBI Taxonomy" id="111802"/>
    <lineage>
        <taxon>Bacteria</taxon>
        <taxon>Bacillati</taxon>
        <taxon>Actinomycetota</taxon>
        <taxon>Actinomycetes</taxon>
        <taxon>Streptosporangiales</taxon>
        <taxon>Thermomonosporaceae</taxon>
        <taxon>Actinomadura</taxon>
    </lineage>
</organism>
<dbReference type="SMART" id="SM00345">
    <property type="entry name" value="HTH_GNTR"/>
    <property type="match status" value="1"/>
</dbReference>
<dbReference type="Gene3D" id="1.10.10.10">
    <property type="entry name" value="Winged helix-like DNA-binding domain superfamily/Winged helix DNA-binding domain"/>
    <property type="match status" value="1"/>
</dbReference>
<dbReference type="SUPFAM" id="SSF53383">
    <property type="entry name" value="PLP-dependent transferases"/>
    <property type="match status" value="1"/>
</dbReference>
<dbReference type="InterPro" id="IPR036388">
    <property type="entry name" value="WH-like_DNA-bd_sf"/>
</dbReference>
<dbReference type="SUPFAM" id="SSF46785">
    <property type="entry name" value="Winged helix' DNA-binding domain"/>
    <property type="match status" value="1"/>
</dbReference>
<keyword evidence="7" id="KW-0032">Aminotransferase</keyword>
<dbReference type="InterPro" id="IPR015421">
    <property type="entry name" value="PyrdxlP-dep_Trfase_major"/>
</dbReference>
<evidence type="ECO:0000256" key="3">
    <source>
        <dbReference type="ARBA" id="ARBA00023015"/>
    </source>
</evidence>
<dbReference type="Gene3D" id="3.40.640.10">
    <property type="entry name" value="Type I PLP-dependent aspartate aminotransferase-like (Major domain)"/>
    <property type="match status" value="1"/>
</dbReference>